<comment type="caution">
    <text evidence="2">The sequence shown here is derived from an EMBL/GenBank/DDBJ whole genome shotgun (WGS) entry which is preliminary data.</text>
</comment>
<reference evidence="2 3" key="1">
    <citation type="submission" date="2023-08" db="EMBL/GenBank/DDBJ databases">
        <title>Black Yeasts Isolated from many extreme environments.</title>
        <authorList>
            <person name="Coleine C."/>
            <person name="Stajich J.E."/>
            <person name="Selbmann L."/>
        </authorList>
    </citation>
    <scope>NUCLEOTIDE SEQUENCE [LARGE SCALE GENOMIC DNA]</scope>
    <source>
        <strain evidence="2 3">CCFEE 5935</strain>
    </source>
</reference>
<evidence type="ECO:0000313" key="3">
    <source>
        <dbReference type="Proteomes" id="UP001337655"/>
    </source>
</evidence>
<accession>A0AAV9P2D0</accession>
<feature type="region of interest" description="Disordered" evidence="1">
    <location>
        <begin position="131"/>
        <end position="155"/>
    </location>
</feature>
<protein>
    <submittedName>
        <fullName evidence="2">Uncharacterized protein</fullName>
    </submittedName>
</protein>
<feature type="compositionally biased region" description="Basic and acidic residues" evidence="1">
    <location>
        <begin position="70"/>
        <end position="95"/>
    </location>
</feature>
<dbReference type="EMBL" id="JAVRRT010000012">
    <property type="protein sequence ID" value="KAK5166819.1"/>
    <property type="molecule type" value="Genomic_DNA"/>
</dbReference>
<dbReference type="Proteomes" id="UP001337655">
    <property type="component" value="Unassembled WGS sequence"/>
</dbReference>
<sequence length="155" mass="17377">MPYTGFFEILPLFGEDCWTKVQSGWPAVGDATATGDEPFRQPVDEALERFHARMARAAARVNPVVVIDLTPEKENEPPESGKKKKTKAETKVEEKKKLAKRAAHRIFDDDDEEEDDAAALRMLTLLYLERRPPADFKAQPRRKPSVGPTQSVADG</sequence>
<evidence type="ECO:0000313" key="2">
    <source>
        <dbReference type="EMBL" id="KAK5166819.1"/>
    </source>
</evidence>
<keyword evidence="3" id="KW-1185">Reference proteome</keyword>
<gene>
    <name evidence="2" type="ORF">LTR77_007548</name>
</gene>
<dbReference type="GeneID" id="89928884"/>
<organism evidence="2 3">
    <name type="scientific">Saxophila tyrrhenica</name>
    <dbReference type="NCBI Taxonomy" id="1690608"/>
    <lineage>
        <taxon>Eukaryota</taxon>
        <taxon>Fungi</taxon>
        <taxon>Dikarya</taxon>
        <taxon>Ascomycota</taxon>
        <taxon>Pezizomycotina</taxon>
        <taxon>Dothideomycetes</taxon>
        <taxon>Dothideomycetidae</taxon>
        <taxon>Mycosphaerellales</taxon>
        <taxon>Extremaceae</taxon>
        <taxon>Saxophila</taxon>
    </lineage>
</organism>
<evidence type="ECO:0000256" key="1">
    <source>
        <dbReference type="SAM" id="MobiDB-lite"/>
    </source>
</evidence>
<feature type="region of interest" description="Disordered" evidence="1">
    <location>
        <begin position="69"/>
        <end position="95"/>
    </location>
</feature>
<dbReference type="RefSeq" id="XP_064656627.1">
    <property type="nucleotide sequence ID" value="XM_064804785.1"/>
</dbReference>
<proteinExistence type="predicted"/>
<dbReference type="AlphaFoldDB" id="A0AAV9P2D0"/>
<name>A0AAV9P2D0_9PEZI</name>